<dbReference type="EMBL" id="MLJW01000748">
    <property type="protein sequence ID" value="OIQ82980.1"/>
    <property type="molecule type" value="Genomic_DNA"/>
</dbReference>
<sequence length="113" mass="11595">MKLFTAHTMAAAAAALAFAIPAANANEAKDAAAGKLLVKSDACFTCHAVAGAKIGPSFTDIAKKYASKSEDDAEKAIDAEIKGGVKGTMMMAHPSISAGDLDKIADWILSLKK</sequence>
<reference evidence="7" key="1">
    <citation type="submission" date="2016-10" db="EMBL/GenBank/DDBJ databases">
        <title>Sequence of Gallionella enrichment culture.</title>
        <authorList>
            <person name="Poehlein A."/>
            <person name="Muehling M."/>
            <person name="Daniel R."/>
        </authorList>
    </citation>
    <scope>NUCLEOTIDE SEQUENCE</scope>
</reference>
<evidence type="ECO:0000256" key="4">
    <source>
        <dbReference type="ARBA" id="ARBA00022982"/>
    </source>
</evidence>
<organism evidence="7">
    <name type="scientific">mine drainage metagenome</name>
    <dbReference type="NCBI Taxonomy" id="410659"/>
    <lineage>
        <taxon>unclassified sequences</taxon>
        <taxon>metagenomes</taxon>
        <taxon>ecological metagenomes</taxon>
    </lineage>
</organism>
<name>A0A1J5QSY6_9ZZZZ</name>
<proteinExistence type="predicted"/>
<dbReference type="AlphaFoldDB" id="A0A1J5QSY6"/>
<evidence type="ECO:0000256" key="1">
    <source>
        <dbReference type="ARBA" id="ARBA00022448"/>
    </source>
</evidence>
<keyword evidence="2" id="KW-0349">Heme</keyword>
<dbReference type="InterPro" id="IPR009056">
    <property type="entry name" value="Cyt_c-like_dom"/>
</dbReference>
<keyword evidence="5" id="KW-0408">Iron</keyword>
<dbReference type="Gene3D" id="1.10.760.10">
    <property type="entry name" value="Cytochrome c-like domain"/>
    <property type="match status" value="1"/>
</dbReference>
<dbReference type="GO" id="GO:0009055">
    <property type="term" value="F:electron transfer activity"/>
    <property type="evidence" value="ECO:0007669"/>
    <property type="project" value="InterPro"/>
</dbReference>
<evidence type="ECO:0000256" key="2">
    <source>
        <dbReference type="ARBA" id="ARBA00022617"/>
    </source>
</evidence>
<evidence type="ECO:0000313" key="7">
    <source>
        <dbReference type="EMBL" id="OIQ82980.1"/>
    </source>
</evidence>
<evidence type="ECO:0000259" key="6">
    <source>
        <dbReference type="PROSITE" id="PS51007"/>
    </source>
</evidence>
<gene>
    <name evidence="7" type="primary">cyt_7</name>
    <name evidence="7" type="ORF">GALL_352330</name>
</gene>
<protein>
    <submittedName>
        <fullName evidence="7">Cytochrome c-552</fullName>
    </submittedName>
</protein>
<dbReference type="SUPFAM" id="SSF46626">
    <property type="entry name" value="Cytochrome c"/>
    <property type="match status" value="1"/>
</dbReference>
<dbReference type="Pfam" id="PF00034">
    <property type="entry name" value="Cytochrom_C"/>
    <property type="match status" value="1"/>
</dbReference>
<accession>A0A1J5QSY6</accession>
<dbReference type="PRINTS" id="PR00606">
    <property type="entry name" value="CYTCHROMECID"/>
</dbReference>
<keyword evidence="3" id="KW-0479">Metal-binding</keyword>
<feature type="domain" description="Cytochrome c" evidence="6">
    <location>
        <begin position="29"/>
        <end position="112"/>
    </location>
</feature>
<dbReference type="GO" id="GO:0020037">
    <property type="term" value="F:heme binding"/>
    <property type="evidence" value="ECO:0007669"/>
    <property type="project" value="InterPro"/>
</dbReference>
<keyword evidence="4" id="KW-0249">Electron transport</keyword>
<keyword evidence="1" id="KW-0813">Transport</keyword>
<dbReference type="InterPro" id="IPR036909">
    <property type="entry name" value="Cyt_c-like_dom_sf"/>
</dbReference>
<dbReference type="PROSITE" id="PS51007">
    <property type="entry name" value="CYTC"/>
    <property type="match status" value="1"/>
</dbReference>
<evidence type="ECO:0000256" key="5">
    <source>
        <dbReference type="ARBA" id="ARBA00023004"/>
    </source>
</evidence>
<comment type="caution">
    <text evidence="7">The sequence shown here is derived from an EMBL/GenBank/DDBJ whole genome shotgun (WGS) entry which is preliminary data.</text>
</comment>
<evidence type="ECO:0000256" key="3">
    <source>
        <dbReference type="ARBA" id="ARBA00022723"/>
    </source>
</evidence>
<dbReference type="InterPro" id="IPR002324">
    <property type="entry name" value="Cyt_c_ID"/>
</dbReference>
<dbReference type="GO" id="GO:0005506">
    <property type="term" value="F:iron ion binding"/>
    <property type="evidence" value="ECO:0007669"/>
    <property type="project" value="InterPro"/>
</dbReference>